<evidence type="ECO:0000313" key="4">
    <source>
        <dbReference type="WBParaSite" id="HCON_00138480-00001"/>
    </source>
</evidence>
<name>A0A7I5EC62_HAECO</name>
<dbReference type="SMART" id="SM00034">
    <property type="entry name" value="CLECT"/>
    <property type="match status" value="1"/>
</dbReference>
<dbReference type="Proteomes" id="UP000025227">
    <property type="component" value="Unplaced"/>
</dbReference>
<reference evidence="4" key="1">
    <citation type="submission" date="2020-12" db="UniProtKB">
        <authorList>
            <consortium name="WormBaseParasite"/>
        </authorList>
    </citation>
    <scope>IDENTIFICATION</scope>
    <source>
        <strain evidence="4">MHco3</strain>
    </source>
</reference>
<dbReference type="PROSITE" id="PS50041">
    <property type="entry name" value="C_TYPE_LECTIN_2"/>
    <property type="match status" value="1"/>
</dbReference>
<dbReference type="CDD" id="cd00037">
    <property type="entry name" value="CLECT"/>
    <property type="match status" value="1"/>
</dbReference>
<evidence type="ECO:0000313" key="3">
    <source>
        <dbReference type="Proteomes" id="UP000025227"/>
    </source>
</evidence>
<dbReference type="InterPro" id="IPR016186">
    <property type="entry name" value="C-type_lectin-like/link_sf"/>
</dbReference>
<dbReference type="WBParaSite" id="HCON_00138480-00001">
    <property type="protein sequence ID" value="HCON_00138480-00001"/>
    <property type="gene ID" value="HCON_00138480"/>
</dbReference>
<dbReference type="Gene3D" id="3.10.100.10">
    <property type="entry name" value="Mannose-Binding Protein A, subunit A"/>
    <property type="match status" value="1"/>
</dbReference>
<feature type="domain" description="C-type lectin" evidence="2">
    <location>
        <begin position="42"/>
        <end position="163"/>
    </location>
</feature>
<dbReference type="OrthoDB" id="441660at2759"/>
<proteinExistence type="predicted"/>
<sequence>VISLSISRIMALKSLLALFLVGFANSLLTNQELACDDGWLRLFSSCYYFEENRMTFAKAEANCLAKGGKLFVPETAIEWKEVVKRAGVDYWSWVGMKRDGLYMPRWRGNGGVNVAELDWLVNPGSLAANGWTSATQCLAHYNSGFSQYSFFYYCEMAYNSICKKRAAIPSGGIPELLIDTDDLLTK</sequence>
<protein>
    <submittedName>
        <fullName evidence="4">C-type lectin domain containing protein</fullName>
    </submittedName>
</protein>
<feature type="signal peptide" evidence="1">
    <location>
        <begin position="1"/>
        <end position="26"/>
    </location>
</feature>
<evidence type="ECO:0000256" key="1">
    <source>
        <dbReference type="SAM" id="SignalP"/>
    </source>
</evidence>
<evidence type="ECO:0000259" key="2">
    <source>
        <dbReference type="PROSITE" id="PS50041"/>
    </source>
</evidence>
<keyword evidence="1" id="KW-0732">Signal</keyword>
<dbReference type="OMA" id="EWLYEPY"/>
<dbReference type="AlphaFoldDB" id="A0A7I5EC62"/>
<accession>A0A7I5EC62</accession>
<dbReference type="SUPFAM" id="SSF56436">
    <property type="entry name" value="C-type lectin-like"/>
    <property type="match status" value="1"/>
</dbReference>
<feature type="chain" id="PRO_5029459333" evidence="1">
    <location>
        <begin position="27"/>
        <end position="186"/>
    </location>
</feature>
<dbReference type="InterPro" id="IPR001304">
    <property type="entry name" value="C-type_lectin-like"/>
</dbReference>
<dbReference type="InterPro" id="IPR016187">
    <property type="entry name" value="CTDL_fold"/>
</dbReference>
<dbReference type="Pfam" id="PF00059">
    <property type="entry name" value="Lectin_C"/>
    <property type="match status" value="1"/>
</dbReference>
<keyword evidence="3" id="KW-1185">Reference proteome</keyword>
<organism evidence="3 4">
    <name type="scientific">Haemonchus contortus</name>
    <name type="common">Barber pole worm</name>
    <dbReference type="NCBI Taxonomy" id="6289"/>
    <lineage>
        <taxon>Eukaryota</taxon>
        <taxon>Metazoa</taxon>
        <taxon>Ecdysozoa</taxon>
        <taxon>Nematoda</taxon>
        <taxon>Chromadorea</taxon>
        <taxon>Rhabditida</taxon>
        <taxon>Rhabditina</taxon>
        <taxon>Rhabditomorpha</taxon>
        <taxon>Strongyloidea</taxon>
        <taxon>Trichostrongylidae</taxon>
        <taxon>Haemonchus</taxon>
    </lineage>
</organism>